<organism evidence="2 3">
    <name type="scientific">Anncaliia algerae PRA339</name>
    <dbReference type="NCBI Taxonomy" id="1288291"/>
    <lineage>
        <taxon>Eukaryota</taxon>
        <taxon>Fungi</taxon>
        <taxon>Fungi incertae sedis</taxon>
        <taxon>Microsporidia</taxon>
        <taxon>Tubulinosematoidea</taxon>
        <taxon>Tubulinosematidae</taxon>
        <taxon>Anncaliia</taxon>
    </lineage>
</organism>
<reference evidence="3" key="1">
    <citation type="submission" date="2013-02" db="EMBL/GenBank/DDBJ databases">
        <authorList>
            <consortium name="The Broad Institute Genome Sequencing Platform"/>
            <person name="Cuomo C."/>
            <person name="Becnel J."/>
            <person name="Sanscrainte N."/>
            <person name="Walker B."/>
            <person name="Young S.K."/>
            <person name="Zeng Q."/>
            <person name="Gargeya S."/>
            <person name="Fitzgerald M."/>
            <person name="Haas B."/>
            <person name="Abouelleil A."/>
            <person name="Alvarado L."/>
            <person name="Arachchi H.M."/>
            <person name="Berlin A.M."/>
            <person name="Chapman S.B."/>
            <person name="Dewar J."/>
            <person name="Goldberg J."/>
            <person name="Griggs A."/>
            <person name="Gujja S."/>
            <person name="Hansen M."/>
            <person name="Howarth C."/>
            <person name="Imamovic A."/>
            <person name="Larimer J."/>
            <person name="McCowan C."/>
            <person name="Murphy C."/>
            <person name="Neiman D."/>
            <person name="Pearson M."/>
            <person name="Priest M."/>
            <person name="Roberts A."/>
            <person name="Saif S."/>
            <person name="Shea T."/>
            <person name="Sisk P."/>
            <person name="Sykes S."/>
            <person name="Wortman J."/>
            <person name="Nusbaum C."/>
            <person name="Birren B."/>
        </authorList>
    </citation>
    <scope>NUCLEOTIDE SEQUENCE [LARGE SCALE GENOMIC DNA]</scope>
    <source>
        <strain evidence="3">PRA339</strain>
    </source>
</reference>
<dbReference type="Proteomes" id="UP000030655">
    <property type="component" value="Unassembled WGS sequence"/>
</dbReference>
<dbReference type="PANTHER" id="PTHR47163">
    <property type="entry name" value="DDE_TNP_IS1595 DOMAIN-CONTAINING PROTEIN"/>
    <property type="match status" value="1"/>
</dbReference>
<protein>
    <recommendedName>
        <fullName evidence="1">ISXO2-like transposase domain-containing protein</fullName>
    </recommendedName>
</protein>
<dbReference type="NCBIfam" id="NF033547">
    <property type="entry name" value="transpos_IS1595"/>
    <property type="match status" value="1"/>
</dbReference>
<dbReference type="InterPro" id="IPR013324">
    <property type="entry name" value="RNA_pol_sigma_r3/r4-like"/>
</dbReference>
<evidence type="ECO:0000259" key="1">
    <source>
        <dbReference type="SMART" id="SM01126"/>
    </source>
</evidence>
<dbReference type="AlphaFoldDB" id="A0A059F2W6"/>
<sequence length="278" mass="33128">MKMNKIQTKDEIDIMLQNIINQLDLKCRKCRGSCVIRNKKNNFYKRCVFSLCQMEESIFKGSIFYYKKLDKYQVVYILRMWFSRVPVKAISELLYISTNTVFSYLKKALKLIEHKYLNSIGMIGGPNIIVEIDESKFGRRKYYRGHKVEGVWVLGLVERTDKRRIILIPVKDRKSTTLIEIIKKYVHPESIIYTDGWKGYTTIKDNFLIHKSVNHSISFVDFINNVHTNTIEGNWAGVKQDLPIQYRTKDRIMLYLIRFMIKRNRTEDAFEEFIKFLF</sequence>
<dbReference type="PANTHER" id="PTHR47163:SF2">
    <property type="entry name" value="SI:DKEY-17M8.2"/>
    <property type="match status" value="1"/>
</dbReference>
<evidence type="ECO:0000313" key="2">
    <source>
        <dbReference type="EMBL" id="KCZ81588.1"/>
    </source>
</evidence>
<dbReference type="InterPro" id="IPR024445">
    <property type="entry name" value="Tnp_ISXO2-like"/>
</dbReference>
<dbReference type="Pfam" id="PF12762">
    <property type="entry name" value="DDE_Tnp_IS1595"/>
    <property type="match status" value="1"/>
</dbReference>
<dbReference type="EMBL" id="KK365140">
    <property type="protein sequence ID" value="KCZ81588.1"/>
    <property type="molecule type" value="Genomic_DNA"/>
</dbReference>
<proteinExistence type="predicted"/>
<dbReference type="SMART" id="SM01126">
    <property type="entry name" value="DDE_Tnp_IS1595"/>
    <property type="match status" value="1"/>
</dbReference>
<feature type="domain" description="ISXO2-like transposase" evidence="1">
    <location>
        <begin position="122"/>
        <end position="264"/>
    </location>
</feature>
<dbReference type="VEuPathDB" id="MicrosporidiaDB:H312_01043"/>
<accession>A0A059F2W6</accession>
<dbReference type="HOGENOM" id="CLU_044348_0_0_1"/>
<evidence type="ECO:0000313" key="3">
    <source>
        <dbReference type="Proteomes" id="UP000030655"/>
    </source>
</evidence>
<dbReference type="InterPro" id="IPR053164">
    <property type="entry name" value="IS1016-like_transposase"/>
</dbReference>
<dbReference type="OrthoDB" id="5598606at2759"/>
<dbReference type="STRING" id="1288291.A0A059F2W6"/>
<keyword evidence="3" id="KW-1185">Reference proteome</keyword>
<reference evidence="2 3" key="2">
    <citation type="submission" date="2014-03" db="EMBL/GenBank/DDBJ databases">
        <title>The Genome Sequence of Anncaliia algerae insect isolate PRA339.</title>
        <authorList>
            <consortium name="The Broad Institute Genome Sequencing Platform"/>
            <consortium name="The Broad Institute Genome Sequencing Center for Infectious Disease"/>
            <person name="Cuomo C."/>
            <person name="Becnel J."/>
            <person name="Sanscrainte N."/>
            <person name="Walker B."/>
            <person name="Young S.K."/>
            <person name="Zeng Q."/>
            <person name="Gargeya S."/>
            <person name="Fitzgerald M."/>
            <person name="Haas B."/>
            <person name="Abouelleil A."/>
            <person name="Alvarado L."/>
            <person name="Arachchi H.M."/>
            <person name="Berlin A.M."/>
            <person name="Chapman S.B."/>
            <person name="Dewar J."/>
            <person name="Goldberg J."/>
            <person name="Griggs A."/>
            <person name="Gujja S."/>
            <person name="Hansen M."/>
            <person name="Howarth C."/>
            <person name="Imamovic A."/>
            <person name="Larimer J."/>
            <person name="McCowan C."/>
            <person name="Murphy C."/>
            <person name="Neiman D."/>
            <person name="Pearson M."/>
            <person name="Priest M."/>
            <person name="Roberts A."/>
            <person name="Saif S."/>
            <person name="Shea T."/>
            <person name="Sisk P."/>
            <person name="Sykes S."/>
            <person name="Wortman J."/>
            <person name="Nusbaum C."/>
            <person name="Birren B."/>
        </authorList>
    </citation>
    <scope>NUCLEOTIDE SEQUENCE [LARGE SCALE GENOMIC DNA]</scope>
    <source>
        <strain evidence="2 3">PRA339</strain>
    </source>
</reference>
<gene>
    <name evidence="2" type="ORF">H312_01043</name>
</gene>
<dbReference type="SUPFAM" id="SSF88659">
    <property type="entry name" value="Sigma3 and sigma4 domains of RNA polymerase sigma factors"/>
    <property type="match status" value="1"/>
</dbReference>
<name>A0A059F2W6_9MICR</name>